<dbReference type="Proteomes" id="UP000499080">
    <property type="component" value="Unassembled WGS sequence"/>
</dbReference>
<keyword evidence="2" id="KW-1185">Reference proteome</keyword>
<gene>
    <name evidence="1" type="ORF">AVEN_53393_1</name>
</gene>
<dbReference type="EMBL" id="BGPR01000010">
    <property type="protein sequence ID" value="GBL76703.1"/>
    <property type="molecule type" value="Genomic_DNA"/>
</dbReference>
<organism evidence="1 2">
    <name type="scientific">Araneus ventricosus</name>
    <name type="common">Orbweaver spider</name>
    <name type="synonym">Epeira ventricosa</name>
    <dbReference type="NCBI Taxonomy" id="182803"/>
    <lineage>
        <taxon>Eukaryota</taxon>
        <taxon>Metazoa</taxon>
        <taxon>Ecdysozoa</taxon>
        <taxon>Arthropoda</taxon>
        <taxon>Chelicerata</taxon>
        <taxon>Arachnida</taxon>
        <taxon>Araneae</taxon>
        <taxon>Araneomorphae</taxon>
        <taxon>Entelegynae</taxon>
        <taxon>Araneoidea</taxon>
        <taxon>Araneidae</taxon>
        <taxon>Araneus</taxon>
    </lineage>
</organism>
<comment type="caution">
    <text evidence="1">The sequence shown here is derived from an EMBL/GenBank/DDBJ whole genome shotgun (WGS) entry which is preliminary data.</text>
</comment>
<accession>A0A4Y2AA46</accession>
<protein>
    <submittedName>
        <fullName evidence="1">Uncharacterized protein</fullName>
    </submittedName>
</protein>
<evidence type="ECO:0000313" key="1">
    <source>
        <dbReference type="EMBL" id="GBL76703.1"/>
    </source>
</evidence>
<evidence type="ECO:0000313" key="2">
    <source>
        <dbReference type="Proteomes" id="UP000499080"/>
    </source>
</evidence>
<sequence length="130" mass="14776">MSKRLSKVTQTLRNPENVESVRQAVLRSPSRSARKHSSEPFLSNHSKVVDEEGAGIRSGVLYIPERVLVAYFYNFSFGIGNLRVCDSIPTKDSPCTRFGVHKYDMIEHDGVQKFRVGCPLRHRHNFLSTV</sequence>
<proteinExistence type="predicted"/>
<name>A0A4Y2AA46_ARAVE</name>
<reference evidence="1 2" key="1">
    <citation type="journal article" date="2019" name="Sci. Rep.">
        <title>Orb-weaving spider Araneus ventricosus genome elucidates the spidroin gene catalogue.</title>
        <authorList>
            <person name="Kono N."/>
            <person name="Nakamura H."/>
            <person name="Ohtoshi R."/>
            <person name="Moran D.A.P."/>
            <person name="Shinohara A."/>
            <person name="Yoshida Y."/>
            <person name="Fujiwara M."/>
            <person name="Mori M."/>
            <person name="Tomita M."/>
            <person name="Arakawa K."/>
        </authorList>
    </citation>
    <scope>NUCLEOTIDE SEQUENCE [LARGE SCALE GENOMIC DNA]</scope>
</reference>
<dbReference type="AlphaFoldDB" id="A0A4Y2AA46"/>
<dbReference type="OrthoDB" id="6782743at2759"/>